<reference evidence="3" key="1">
    <citation type="submission" date="2015-09" db="EMBL/GenBank/DDBJ databases">
        <authorList>
            <person name="Bertelli C."/>
        </authorList>
    </citation>
    <scope>NUCLEOTIDE SEQUENCE [LARGE SCALE GENOMIC DNA]</scope>
    <source>
        <strain evidence="3">KNic</strain>
    </source>
</reference>
<gene>
    <name evidence="2" type="ORF">PNK_0473</name>
</gene>
<dbReference type="PATRIC" id="fig|389348.3.peg.521"/>
<proteinExistence type="predicted"/>
<protein>
    <recommendedName>
        <fullName evidence="1">ASCH domain-containing protein</fullName>
    </recommendedName>
</protein>
<evidence type="ECO:0000313" key="3">
    <source>
        <dbReference type="Proteomes" id="UP000069902"/>
    </source>
</evidence>
<dbReference type="InParanoid" id="A0A0U5JDZ4"/>
<name>A0A0U5JDZ4_9BACT</name>
<accession>A0A0U5JDZ4</accession>
<evidence type="ECO:0000313" key="2">
    <source>
        <dbReference type="EMBL" id="CUI16101.1"/>
    </source>
</evidence>
<dbReference type="EMBL" id="LN879502">
    <property type="protein sequence ID" value="CUI16101.1"/>
    <property type="molecule type" value="Genomic_DNA"/>
</dbReference>
<dbReference type="InterPro" id="IPR015947">
    <property type="entry name" value="PUA-like_sf"/>
</dbReference>
<dbReference type="SUPFAM" id="SSF88697">
    <property type="entry name" value="PUA domain-like"/>
    <property type="match status" value="1"/>
</dbReference>
<dbReference type="KEGG" id="pnl:PNK_0473"/>
<keyword evidence="3" id="KW-1185">Reference proteome</keyword>
<organism evidence="2 3">
    <name type="scientific">Candidatus Protochlamydia naegleriophila</name>
    <dbReference type="NCBI Taxonomy" id="389348"/>
    <lineage>
        <taxon>Bacteria</taxon>
        <taxon>Pseudomonadati</taxon>
        <taxon>Chlamydiota</taxon>
        <taxon>Chlamydiia</taxon>
        <taxon>Parachlamydiales</taxon>
        <taxon>Parachlamydiaceae</taxon>
        <taxon>Candidatus Protochlamydia</taxon>
    </lineage>
</organism>
<evidence type="ECO:0000259" key="1">
    <source>
        <dbReference type="Pfam" id="PF04266"/>
    </source>
</evidence>
<dbReference type="InterPro" id="IPR007374">
    <property type="entry name" value="ASCH_domain"/>
</dbReference>
<dbReference type="PANTHER" id="PTHR34204:SF2">
    <property type="entry name" value="RNA-BINDING ASCH DOMAIN PROTEIN"/>
    <property type="match status" value="1"/>
</dbReference>
<dbReference type="RefSeq" id="WP_032125071.1">
    <property type="nucleotide sequence ID" value="NZ_LN879502.1"/>
</dbReference>
<dbReference type="Gene3D" id="2.30.130.30">
    <property type="entry name" value="Hypothetical protein"/>
    <property type="match status" value="1"/>
</dbReference>
<dbReference type="Proteomes" id="UP000069902">
    <property type="component" value="Chromosome cPNK"/>
</dbReference>
<dbReference type="AlphaFoldDB" id="A0A0U5JDZ4"/>
<dbReference type="Pfam" id="PF04266">
    <property type="entry name" value="ASCH"/>
    <property type="match status" value="1"/>
</dbReference>
<sequence length="111" mass="12839">MATFNIHCDDPWFSYIRQGVKPVEGRKKTHSYKRIQVGDNINFSNGTDSFMAKVTEIREYDTIEQYLEDVTLEKALPGIATLEEALGIYYQWSPKEKISQYGFLGIFIHPV</sequence>
<dbReference type="STRING" id="389348.PNK_0473"/>
<feature type="domain" description="ASCH" evidence="1">
    <location>
        <begin position="7"/>
        <end position="102"/>
    </location>
</feature>
<dbReference type="PANTHER" id="PTHR34204">
    <property type="entry name" value="RNA-BINDING ASCH DOMAIN PROTEIN"/>
    <property type="match status" value="1"/>
</dbReference>